<comment type="subunit">
    <text evidence="2">Component of the ESCRT-0 complex composed of HSE1 and VPS27.</text>
</comment>
<dbReference type="GO" id="GO:0043130">
    <property type="term" value="F:ubiquitin binding"/>
    <property type="evidence" value="ECO:0007669"/>
    <property type="project" value="InterPro"/>
</dbReference>
<dbReference type="EMBL" id="KV878125">
    <property type="protein sequence ID" value="OJI96946.1"/>
    <property type="molecule type" value="Genomic_DNA"/>
</dbReference>
<dbReference type="GO" id="GO:0016020">
    <property type="term" value="C:membrane"/>
    <property type="evidence" value="ECO:0007669"/>
    <property type="project" value="UniProtKB-SubCell"/>
</dbReference>
<sequence length="454" mass="50376">MKRLLSTINKQRPGAGELVPVSSFQPLLNSQIGPSGDAPAYAEDSPESIILKEVGQGPNQPQGEEFVHLPSIVESAESSPNAAREAAHLLRKLLSSPNSTAANIQYNAVMLIRILIDNPGHTFTRNLDAKFTATIKELLRTEKDMGVQQFVRETLDAMESQRQWDEDLKLLIEMWQKEKLKMNKTYTSSKSNRSSTWRRTPSRQNSDVNVVMADRTDSLPPPSELVSRISEAKTSAKLLTQFVQSTPPAEMLSNDLIQEFSGRCRRATRAMQNYIHATNPPPDEDTLLTLIETNDELSVALSKHQRAMLQARKALGQQTPPTESAAQSPSDSDNQYPNANARPVPPPPVPERSRTPPQFEPISPVSPGLAHQPSTARTEVTDISSISGTTGGTAPTGRYEYRSEDYQVQNPFADNYSIPPSMPAHSEESDTDRLDERNRWNGTQQPAQQHQQHT</sequence>
<dbReference type="InterPro" id="IPR044836">
    <property type="entry name" value="TOL_plant"/>
</dbReference>
<evidence type="ECO:0000256" key="1">
    <source>
        <dbReference type="ARBA" id="ARBA00004170"/>
    </source>
</evidence>
<dbReference type="AlphaFoldDB" id="A0A1L9P625"/>
<dbReference type="GO" id="GO:0035091">
    <property type="term" value="F:phosphatidylinositol binding"/>
    <property type="evidence" value="ECO:0007669"/>
    <property type="project" value="InterPro"/>
</dbReference>
<gene>
    <name evidence="9" type="ORF">ASPVEDRAFT_119343</name>
</gene>
<dbReference type="InterPro" id="IPR038425">
    <property type="entry name" value="GAT_sf"/>
</dbReference>
<feature type="compositionally biased region" description="Polar residues" evidence="6">
    <location>
        <begin position="316"/>
        <end position="336"/>
    </location>
</feature>
<evidence type="ECO:0000259" key="8">
    <source>
        <dbReference type="PROSITE" id="PS50909"/>
    </source>
</evidence>
<evidence type="ECO:0000256" key="2">
    <source>
        <dbReference type="ARBA" id="ARBA00011446"/>
    </source>
</evidence>
<dbReference type="PROSITE" id="PS50179">
    <property type="entry name" value="VHS"/>
    <property type="match status" value="1"/>
</dbReference>
<dbReference type="InterPro" id="IPR004152">
    <property type="entry name" value="GAT_dom"/>
</dbReference>
<dbReference type="PANTHER" id="PTHR45898">
    <property type="entry name" value="TOM1-LIKE PROTEIN"/>
    <property type="match status" value="1"/>
</dbReference>
<feature type="compositionally biased region" description="Polar residues" evidence="6">
    <location>
        <begin position="372"/>
        <end position="388"/>
    </location>
</feature>
<evidence type="ECO:0008006" key="11">
    <source>
        <dbReference type="Google" id="ProtNLM"/>
    </source>
</evidence>
<feature type="region of interest" description="Disordered" evidence="6">
    <location>
        <begin position="183"/>
        <end position="207"/>
    </location>
</feature>
<evidence type="ECO:0000259" key="7">
    <source>
        <dbReference type="PROSITE" id="PS50179"/>
    </source>
</evidence>
<dbReference type="PANTHER" id="PTHR45898:SF4">
    <property type="entry name" value="TARGET OF MYB PROTEIN 1"/>
    <property type="match status" value="1"/>
</dbReference>
<feature type="compositionally biased region" description="Basic and acidic residues" evidence="6">
    <location>
        <begin position="425"/>
        <end position="439"/>
    </location>
</feature>
<organism evidence="9 10">
    <name type="scientific">Aspergillus versicolor CBS 583.65</name>
    <dbReference type="NCBI Taxonomy" id="1036611"/>
    <lineage>
        <taxon>Eukaryota</taxon>
        <taxon>Fungi</taxon>
        <taxon>Dikarya</taxon>
        <taxon>Ascomycota</taxon>
        <taxon>Pezizomycotina</taxon>
        <taxon>Eurotiomycetes</taxon>
        <taxon>Eurotiomycetidae</taxon>
        <taxon>Eurotiales</taxon>
        <taxon>Aspergillaceae</taxon>
        <taxon>Aspergillus</taxon>
        <taxon>Aspergillus subgen. Nidulantes</taxon>
    </lineage>
</organism>
<dbReference type="CDD" id="cd21383">
    <property type="entry name" value="GAT_GGA_Tom1-like"/>
    <property type="match status" value="1"/>
</dbReference>
<protein>
    <recommendedName>
        <fullName evidence="11">GAT domain-containing protein</fullName>
    </recommendedName>
</protein>
<feature type="domain" description="VHS" evidence="7">
    <location>
        <begin position="72"/>
        <end position="176"/>
    </location>
</feature>
<accession>A0A1L9P625</accession>
<evidence type="ECO:0000256" key="5">
    <source>
        <dbReference type="ARBA" id="ARBA00023136"/>
    </source>
</evidence>
<keyword evidence="4" id="KW-0653">Protein transport</keyword>
<name>A0A1L9P625_ASPVE</name>
<comment type="subcellular location">
    <subcellularLocation>
        <location evidence="1">Membrane</location>
        <topology evidence="1">Peripheral membrane protein</topology>
    </subcellularLocation>
</comment>
<feature type="region of interest" description="Disordered" evidence="6">
    <location>
        <begin position="309"/>
        <end position="454"/>
    </location>
</feature>
<feature type="compositionally biased region" description="Low complexity" evidence="6">
    <location>
        <begin position="444"/>
        <end position="454"/>
    </location>
</feature>
<keyword evidence="3" id="KW-0813">Transport</keyword>
<dbReference type="Gene3D" id="1.25.40.90">
    <property type="match status" value="1"/>
</dbReference>
<evidence type="ECO:0000256" key="4">
    <source>
        <dbReference type="ARBA" id="ARBA00022927"/>
    </source>
</evidence>
<dbReference type="GO" id="GO:0043328">
    <property type="term" value="P:protein transport to vacuole involved in ubiquitin-dependent protein catabolic process via the multivesicular body sorting pathway"/>
    <property type="evidence" value="ECO:0007669"/>
    <property type="project" value="InterPro"/>
</dbReference>
<dbReference type="Proteomes" id="UP000184073">
    <property type="component" value="Unassembled WGS sequence"/>
</dbReference>
<dbReference type="InterPro" id="IPR002014">
    <property type="entry name" value="VHS_dom"/>
</dbReference>
<dbReference type="SUPFAM" id="SSF48464">
    <property type="entry name" value="ENTH/VHS domain"/>
    <property type="match status" value="1"/>
</dbReference>
<dbReference type="RefSeq" id="XP_040662709.1">
    <property type="nucleotide sequence ID" value="XM_040805687.1"/>
</dbReference>
<dbReference type="GO" id="GO:0005737">
    <property type="term" value="C:cytoplasm"/>
    <property type="evidence" value="ECO:0007669"/>
    <property type="project" value="UniProtKB-ARBA"/>
</dbReference>
<dbReference type="OrthoDB" id="5393057at2759"/>
<dbReference type="Pfam" id="PF03127">
    <property type="entry name" value="GAT"/>
    <property type="match status" value="1"/>
</dbReference>
<reference evidence="10" key="1">
    <citation type="journal article" date="2017" name="Genome Biol.">
        <title>Comparative genomics reveals high biological diversity and specific adaptations in the industrially and medically important fungal genus Aspergillus.</title>
        <authorList>
            <person name="de Vries R.P."/>
            <person name="Riley R."/>
            <person name="Wiebenga A."/>
            <person name="Aguilar-Osorio G."/>
            <person name="Amillis S."/>
            <person name="Uchima C.A."/>
            <person name="Anderluh G."/>
            <person name="Asadollahi M."/>
            <person name="Askin M."/>
            <person name="Barry K."/>
            <person name="Battaglia E."/>
            <person name="Bayram O."/>
            <person name="Benocci T."/>
            <person name="Braus-Stromeyer S.A."/>
            <person name="Caldana C."/>
            <person name="Canovas D."/>
            <person name="Cerqueira G.C."/>
            <person name="Chen F."/>
            <person name="Chen W."/>
            <person name="Choi C."/>
            <person name="Clum A."/>
            <person name="Dos Santos R.A."/>
            <person name="Damasio A.R."/>
            <person name="Diallinas G."/>
            <person name="Emri T."/>
            <person name="Fekete E."/>
            <person name="Flipphi M."/>
            <person name="Freyberg S."/>
            <person name="Gallo A."/>
            <person name="Gournas C."/>
            <person name="Habgood R."/>
            <person name="Hainaut M."/>
            <person name="Harispe M.L."/>
            <person name="Henrissat B."/>
            <person name="Hilden K.S."/>
            <person name="Hope R."/>
            <person name="Hossain A."/>
            <person name="Karabika E."/>
            <person name="Karaffa L."/>
            <person name="Karanyi Z."/>
            <person name="Krasevec N."/>
            <person name="Kuo A."/>
            <person name="Kusch H."/>
            <person name="LaButti K."/>
            <person name="Lagendijk E.L."/>
            <person name="Lapidus A."/>
            <person name="Levasseur A."/>
            <person name="Lindquist E."/>
            <person name="Lipzen A."/>
            <person name="Logrieco A.F."/>
            <person name="MacCabe A."/>
            <person name="Maekelae M.R."/>
            <person name="Malavazi I."/>
            <person name="Melin P."/>
            <person name="Meyer V."/>
            <person name="Mielnichuk N."/>
            <person name="Miskei M."/>
            <person name="Molnar A.P."/>
            <person name="Mule G."/>
            <person name="Ngan C.Y."/>
            <person name="Orejas M."/>
            <person name="Orosz E."/>
            <person name="Ouedraogo J.P."/>
            <person name="Overkamp K.M."/>
            <person name="Park H.-S."/>
            <person name="Perrone G."/>
            <person name="Piumi F."/>
            <person name="Punt P.J."/>
            <person name="Ram A.F."/>
            <person name="Ramon A."/>
            <person name="Rauscher S."/>
            <person name="Record E."/>
            <person name="Riano-Pachon D.M."/>
            <person name="Robert V."/>
            <person name="Roehrig J."/>
            <person name="Ruller R."/>
            <person name="Salamov A."/>
            <person name="Salih N.S."/>
            <person name="Samson R.A."/>
            <person name="Sandor E."/>
            <person name="Sanguinetti M."/>
            <person name="Schuetze T."/>
            <person name="Sepcic K."/>
            <person name="Shelest E."/>
            <person name="Sherlock G."/>
            <person name="Sophianopoulou V."/>
            <person name="Squina F.M."/>
            <person name="Sun H."/>
            <person name="Susca A."/>
            <person name="Todd R.B."/>
            <person name="Tsang A."/>
            <person name="Unkles S.E."/>
            <person name="van de Wiele N."/>
            <person name="van Rossen-Uffink D."/>
            <person name="Oliveira J.V."/>
            <person name="Vesth T.C."/>
            <person name="Visser J."/>
            <person name="Yu J.-H."/>
            <person name="Zhou M."/>
            <person name="Andersen M.R."/>
            <person name="Archer D.B."/>
            <person name="Baker S.E."/>
            <person name="Benoit I."/>
            <person name="Brakhage A.A."/>
            <person name="Braus G.H."/>
            <person name="Fischer R."/>
            <person name="Frisvad J.C."/>
            <person name="Goldman G.H."/>
            <person name="Houbraken J."/>
            <person name="Oakley B."/>
            <person name="Pocsi I."/>
            <person name="Scazzocchio C."/>
            <person name="Seiboth B."/>
            <person name="vanKuyk P.A."/>
            <person name="Wortman J."/>
            <person name="Dyer P.S."/>
            <person name="Grigoriev I.V."/>
        </authorList>
    </citation>
    <scope>NUCLEOTIDE SEQUENCE [LARGE SCALE GENOMIC DNA]</scope>
    <source>
        <strain evidence="10">CBS 583.65</strain>
    </source>
</reference>
<dbReference type="PROSITE" id="PS50909">
    <property type="entry name" value="GAT"/>
    <property type="match status" value="1"/>
</dbReference>
<evidence type="ECO:0000256" key="3">
    <source>
        <dbReference type="ARBA" id="ARBA00022448"/>
    </source>
</evidence>
<proteinExistence type="predicted"/>
<dbReference type="VEuPathDB" id="FungiDB:ASPVEDRAFT_119343"/>
<dbReference type="GeneID" id="63721198"/>
<evidence type="ECO:0000313" key="10">
    <source>
        <dbReference type="Proteomes" id="UP000184073"/>
    </source>
</evidence>
<evidence type="ECO:0000313" key="9">
    <source>
        <dbReference type="EMBL" id="OJI96946.1"/>
    </source>
</evidence>
<dbReference type="STRING" id="1036611.A0A1L9P625"/>
<dbReference type="Gene3D" id="1.20.58.160">
    <property type="match status" value="1"/>
</dbReference>
<keyword evidence="5" id="KW-0472">Membrane</keyword>
<dbReference type="SUPFAM" id="SSF89009">
    <property type="entry name" value="GAT-like domain"/>
    <property type="match status" value="1"/>
</dbReference>
<keyword evidence="10" id="KW-1185">Reference proteome</keyword>
<dbReference type="InterPro" id="IPR008942">
    <property type="entry name" value="ENTH_VHS"/>
</dbReference>
<feature type="compositionally biased region" description="Polar residues" evidence="6">
    <location>
        <begin position="184"/>
        <end position="207"/>
    </location>
</feature>
<feature type="domain" description="GAT" evidence="8">
    <location>
        <begin position="220"/>
        <end position="309"/>
    </location>
</feature>
<evidence type="ECO:0000256" key="6">
    <source>
        <dbReference type="SAM" id="MobiDB-lite"/>
    </source>
</evidence>